<dbReference type="Gramene" id="TVU48771">
    <property type="protein sequence ID" value="TVU48771"/>
    <property type="gene ID" value="EJB05_00043"/>
</dbReference>
<comment type="subunit">
    <text evidence="7">Homotetramers.</text>
</comment>
<evidence type="ECO:0000256" key="5">
    <source>
        <dbReference type="ARBA" id="ARBA00060586"/>
    </source>
</evidence>
<comment type="caution">
    <text evidence="9">The sequence shown here is derived from an EMBL/GenBank/DDBJ whole genome shotgun (WGS) entry which is preliminary data.</text>
</comment>
<dbReference type="AlphaFoldDB" id="A0A5J9WKZ9"/>
<evidence type="ECO:0000256" key="3">
    <source>
        <dbReference type="ARBA" id="ARBA00023140"/>
    </source>
</evidence>
<dbReference type="InterPro" id="IPR006683">
    <property type="entry name" value="Thioestr_dom"/>
</dbReference>
<evidence type="ECO:0000256" key="2">
    <source>
        <dbReference type="ARBA" id="ARBA00022801"/>
    </source>
</evidence>
<accession>A0A5J9WKZ9</accession>
<dbReference type="Proteomes" id="UP000324897">
    <property type="component" value="Chromosome 6"/>
</dbReference>
<keyword evidence="3" id="KW-0576">Peroxisome</keyword>
<proteinExistence type="inferred from homology"/>
<dbReference type="OrthoDB" id="46529at2759"/>
<dbReference type="FunFam" id="3.10.129.10:FF:000048">
    <property type="entry name" value="14-dihydroxy-2-naphthoyl-CoA thioesterase 1"/>
    <property type="match status" value="1"/>
</dbReference>
<comment type="similarity">
    <text evidence="6">Belongs to the 4-hydroxybenzoyl-CoA thioesterase family. DHNA-CoA hydrolase subfamily.</text>
</comment>
<dbReference type="Pfam" id="PF03061">
    <property type="entry name" value="4HBT"/>
    <property type="match status" value="1"/>
</dbReference>
<keyword evidence="10" id="KW-1185">Reference proteome</keyword>
<evidence type="ECO:0000256" key="6">
    <source>
        <dbReference type="ARBA" id="ARBA00061187"/>
    </source>
</evidence>
<comment type="subcellular location">
    <subcellularLocation>
        <location evidence="1">Peroxisome</location>
    </subcellularLocation>
</comment>
<dbReference type="SUPFAM" id="SSF54637">
    <property type="entry name" value="Thioesterase/thiol ester dehydrase-isomerase"/>
    <property type="match status" value="1"/>
</dbReference>
<dbReference type="NCBIfam" id="TIGR00369">
    <property type="entry name" value="unchar_dom_1"/>
    <property type="match status" value="1"/>
</dbReference>
<reference evidence="9 10" key="1">
    <citation type="journal article" date="2019" name="Sci. Rep.">
        <title>A high-quality genome of Eragrostis curvula grass provides insights into Poaceae evolution and supports new strategies to enhance forage quality.</title>
        <authorList>
            <person name="Carballo J."/>
            <person name="Santos B.A.C.M."/>
            <person name="Zappacosta D."/>
            <person name="Garbus I."/>
            <person name="Selva J.P."/>
            <person name="Gallo C.A."/>
            <person name="Diaz A."/>
            <person name="Albertini E."/>
            <person name="Caccamo M."/>
            <person name="Echenique V."/>
        </authorList>
    </citation>
    <scope>NUCLEOTIDE SEQUENCE [LARGE SCALE GENOMIC DNA]</scope>
    <source>
        <strain evidence="10">cv. Victoria</strain>
        <tissue evidence="9">Leaf</tissue>
    </source>
</reference>
<name>A0A5J9WKZ9_9POAL</name>
<dbReference type="EMBL" id="RWGY01000002">
    <property type="protein sequence ID" value="TVU48771.1"/>
    <property type="molecule type" value="Genomic_DNA"/>
</dbReference>
<dbReference type="GO" id="GO:0061522">
    <property type="term" value="F:1,4-dihydroxy-2-naphthoyl-CoA thioesterase activity"/>
    <property type="evidence" value="ECO:0007669"/>
    <property type="project" value="TreeGrafter"/>
</dbReference>
<dbReference type="GO" id="GO:0042372">
    <property type="term" value="P:phylloquinone biosynthetic process"/>
    <property type="evidence" value="ECO:0007669"/>
    <property type="project" value="TreeGrafter"/>
</dbReference>
<dbReference type="InterPro" id="IPR003736">
    <property type="entry name" value="PAAI_dom"/>
</dbReference>
<evidence type="ECO:0000313" key="9">
    <source>
        <dbReference type="EMBL" id="TVU48771.1"/>
    </source>
</evidence>
<gene>
    <name evidence="9" type="ORF">EJB05_00043</name>
</gene>
<evidence type="ECO:0000259" key="8">
    <source>
        <dbReference type="Pfam" id="PF03061"/>
    </source>
</evidence>
<protein>
    <recommendedName>
        <fullName evidence="8">Thioesterase domain-containing protein</fullName>
    </recommendedName>
</protein>
<dbReference type="GO" id="GO:0005777">
    <property type="term" value="C:peroxisome"/>
    <property type="evidence" value="ECO:0007669"/>
    <property type="project" value="UniProtKB-SubCell"/>
</dbReference>
<dbReference type="Gene3D" id="3.10.129.10">
    <property type="entry name" value="Hotdog Thioesterase"/>
    <property type="match status" value="1"/>
</dbReference>
<comment type="pathway">
    <text evidence="5">Quinol/quinone metabolism; 1,4-dihydroxy-2-naphthoate biosynthesis; 1,4-dihydroxy-2-naphthoate from chorismate: step 7/7.</text>
</comment>
<evidence type="ECO:0000256" key="4">
    <source>
        <dbReference type="ARBA" id="ARBA00060572"/>
    </source>
</evidence>
<dbReference type="CDD" id="cd03443">
    <property type="entry name" value="PaaI_thioesterase"/>
    <property type="match status" value="1"/>
</dbReference>
<feature type="domain" description="Thioesterase" evidence="8">
    <location>
        <begin position="57"/>
        <end position="130"/>
    </location>
</feature>
<dbReference type="PANTHER" id="PTHR43240:SF5">
    <property type="entry name" value="1,4-DIHYDROXY-2-NAPHTHOYL-COA THIOESTERASE 1"/>
    <property type="match status" value="1"/>
</dbReference>
<organism evidence="9 10">
    <name type="scientific">Eragrostis curvula</name>
    <name type="common">weeping love grass</name>
    <dbReference type="NCBI Taxonomy" id="38414"/>
    <lineage>
        <taxon>Eukaryota</taxon>
        <taxon>Viridiplantae</taxon>
        <taxon>Streptophyta</taxon>
        <taxon>Embryophyta</taxon>
        <taxon>Tracheophyta</taxon>
        <taxon>Spermatophyta</taxon>
        <taxon>Magnoliopsida</taxon>
        <taxon>Liliopsida</taxon>
        <taxon>Poales</taxon>
        <taxon>Poaceae</taxon>
        <taxon>PACMAD clade</taxon>
        <taxon>Chloridoideae</taxon>
        <taxon>Eragrostideae</taxon>
        <taxon>Eragrostidinae</taxon>
        <taxon>Eragrostis</taxon>
    </lineage>
</organism>
<dbReference type="InterPro" id="IPR029069">
    <property type="entry name" value="HotDog_dom_sf"/>
</dbReference>
<evidence type="ECO:0000256" key="1">
    <source>
        <dbReference type="ARBA" id="ARBA00004275"/>
    </source>
</evidence>
<evidence type="ECO:0000313" key="10">
    <source>
        <dbReference type="Proteomes" id="UP000324897"/>
    </source>
</evidence>
<evidence type="ECO:0000256" key="7">
    <source>
        <dbReference type="ARBA" id="ARBA00066058"/>
    </source>
</evidence>
<dbReference type="PANTHER" id="PTHR43240">
    <property type="entry name" value="1,4-DIHYDROXY-2-NAPHTHOYL-COA THIOESTERASE 1"/>
    <property type="match status" value="1"/>
</dbReference>
<keyword evidence="2" id="KW-0378">Hydrolase</keyword>
<comment type="pathway">
    <text evidence="4">Cofactor biosynthesis; phylloquinone biosynthesis.</text>
</comment>
<sequence length="178" mass="19109">MDDDRQQQQSSNYNSSKTMTAELDPVIHSIGFEIEELSPSQLTGRLPVTDKCCQPFKVLHGGVSALVAEALASMGAHMASGYSRVAGVSLSINHFRSASVGDVVLARAAPVHVGRSTQVWEVKLWKQEPSTPGKKGPLISESRVTLLCNLPVPDHLKHAGDALLKYAQPTAAKPTSRL</sequence>